<evidence type="ECO:0000256" key="2">
    <source>
        <dbReference type="ARBA" id="ARBA00022763"/>
    </source>
</evidence>
<dbReference type="InterPro" id="IPR006197">
    <property type="entry name" value="Peptidase_S24_LexA"/>
</dbReference>
<dbReference type="GO" id="GO:0003677">
    <property type="term" value="F:DNA binding"/>
    <property type="evidence" value="ECO:0007669"/>
    <property type="project" value="InterPro"/>
</dbReference>
<evidence type="ECO:0000256" key="4">
    <source>
        <dbReference type="ARBA" id="ARBA00022813"/>
    </source>
</evidence>
<evidence type="ECO:0000313" key="10">
    <source>
        <dbReference type="Proteomes" id="UP000183794"/>
    </source>
</evidence>
<keyword evidence="2" id="KW-0227">DNA damage</keyword>
<keyword evidence="5" id="KW-0234">DNA repair</keyword>
<keyword evidence="6" id="KW-0742">SOS response</keyword>
<sequence length="135" mass="14802">MNIIPISASAGITGFESPAAEYSQLTCTLDEILIEHPSSTFIGKASGDSMEGVGIFDGDLLIVDRHVTARQYDVVVANLNGEFVCKLLDVRQRMLVSANDKIKPVFINDLDSFSIEGVVIRSIRCHRPSYLLDDN</sequence>
<comment type="similarity">
    <text evidence="1 7">Belongs to the peptidase S24 family.</text>
</comment>
<keyword evidence="4 7" id="KW-0068">Autocatalytic cleavage</keyword>
<dbReference type="NCBIfam" id="NF007621">
    <property type="entry name" value="PRK10276.1"/>
    <property type="match status" value="1"/>
</dbReference>
<dbReference type="InterPro" id="IPR036286">
    <property type="entry name" value="LexA/Signal_pep-like_sf"/>
</dbReference>
<evidence type="ECO:0000256" key="6">
    <source>
        <dbReference type="ARBA" id="ARBA00023236"/>
    </source>
</evidence>
<dbReference type="GO" id="GO:0006355">
    <property type="term" value="P:regulation of DNA-templated transcription"/>
    <property type="evidence" value="ECO:0007669"/>
    <property type="project" value="InterPro"/>
</dbReference>
<dbReference type="SUPFAM" id="SSF51306">
    <property type="entry name" value="LexA/Signal peptidase"/>
    <property type="match status" value="1"/>
</dbReference>
<dbReference type="CDD" id="cd06529">
    <property type="entry name" value="S24_LexA-like"/>
    <property type="match status" value="1"/>
</dbReference>
<gene>
    <name evidence="9" type="ORF">NVI5450_1356</name>
</gene>
<evidence type="ECO:0000256" key="5">
    <source>
        <dbReference type="ARBA" id="ARBA00023204"/>
    </source>
</evidence>
<dbReference type="PANTHER" id="PTHR33516">
    <property type="entry name" value="LEXA REPRESSOR"/>
    <property type="match status" value="1"/>
</dbReference>
<accession>A0A1L0B6U6</accession>
<dbReference type="Gene3D" id="2.10.109.10">
    <property type="entry name" value="Umud Fragment, subunit A"/>
    <property type="match status" value="1"/>
</dbReference>
<dbReference type="InterPro" id="IPR015927">
    <property type="entry name" value="Peptidase_S24_S26A/B/C"/>
</dbReference>
<dbReference type="PRINTS" id="PR00726">
    <property type="entry name" value="LEXASERPTASE"/>
</dbReference>
<protein>
    <submittedName>
        <fullName evidence="9">Putative prophage repressor</fullName>
    </submittedName>
</protein>
<dbReference type="PANTHER" id="PTHR33516:SF2">
    <property type="entry name" value="LEXA REPRESSOR-RELATED"/>
    <property type="match status" value="1"/>
</dbReference>
<dbReference type="InterPro" id="IPR039418">
    <property type="entry name" value="LexA-like"/>
</dbReference>
<evidence type="ECO:0000313" key="9">
    <source>
        <dbReference type="EMBL" id="SGY92404.1"/>
    </source>
</evidence>
<evidence type="ECO:0000256" key="3">
    <source>
        <dbReference type="ARBA" id="ARBA00022801"/>
    </source>
</evidence>
<reference evidence="9 10" key="1">
    <citation type="submission" date="2016-11" db="EMBL/GenBank/DDBJ databases">
        <authorList>
            <person name="Jaros S."/>
            <person name="Januszkiewicz K."/>
            <person name="Wedrychowicz H."/>
        </authorList>
    </citation>
    <scope>NUCLEOTIDE SEQUENCE [LARGE SCALE GENOMIC DNA]</scope>
    <source>
        <strain evidence="9">NVI 5450</strain>
    </source>
</reference>
<dbReference type="OrthoDB" id="9787787at2"/>
<evidence type="ECO:0000256" key="7">
    <source>
        <dbReference type="RuleBase" id="RU003991"/>
    </source>
</evidence>
<evidence type="ECO:0000259" key="8">
    <source>
        <dbReference type="Pfam" id="PF00717"/>
    </source>
</evidence>
<organism evidence="9 10">
    <name type="scientific">Moritella viscosa</name>
    <dbReference type="NCBI Taxonomy" id="80854"/>
    <lineage>
        <taxon>Bacteria</taxon>
        <taxon>Pseudomonadati</taxon>
        <taxon>Pseudomonadota</taxon>
        <taxon>Gammaproteobacteria</taxon>
        <taxon>Alteromonadales</taxon>
        <taxon>Moritellaceae</taxon>
        <taxon>Moritella</taxon>
    </lineage>
</organism>
<keyword evidence="3 7" id="KW-0378">Hydrolase</keyword>
<proteinExistence type="inferred from homology"/>
<dbReference type="GO" id="GO:0016787">
    <property type="term" value="F:hydrolase activity"/>
    <property type="evidence" value="ECO:0007669"/>
    <property type="project" value="UniProtKB-KW"/>
</dbReference>
<dbReference type="InterPro" id="IPR050077">
    <property type="entry name" value="LexA_repressor"/>
</dbReference>
<dbReference type="Proteomes" id="UP000183794">
    <property type="component" value="Unassembled WGS sequence"/>
</dbReference>
<dbReference type="Pfam" id="PF00717">
    <property type="entry name" value="Peptidase_S24"/>
    <property type="match status" value="1"/>
</dbReference>
<feature type="domain" description="Peptidase S24/S26A/S26B/S26C" evidence="8">
    <location>
        <begin position="14"/>
        <end position="120"/>
    </location>
</feature>
<dbReference type="RefSeq" id="WP_075497106.1">
    <property type="nucleotide sequence ID" value="NZ_CAWRBC010000109.1"/>
</dbReference>
<dbReference type="GO" id="GO:0009432">
    <property type="term" value="P:SOS response"/>
    <property type="evidence" value="ECO:0007669"/>
    <property type="project" value="UniProtKB-KW"/>
</dbReference>
<name>A0A1L0B6U6_9GAMM</name>
<dbReference type="AlphaFoldDB" id="A0A1L0B6U6"/>
<dbReference type="GO" id="GO:0006281">
    <property type="term" value="P:DNA repair"/>
    <property type="evidence" value="ECO:0007669"/>
    <property type="project" value="UniProtKB-KW"/>
</dbReference>
<evidence type="ECO:0000256" key="1">
    <source>
        <dbReference type="ARBA" id="ARBA00007484"/>
    </source>
</evidence>
<dbReference type="EMBL" id="FPLD01000043">
    <property type="protein sequence ID" value="SGY92404.1"/>
    <property type="molecule type" value="Genomic_DNA"/>
</dbReference>